<reference evidence="2" key="1">
    <citation type="submission" date="2014-11" db="EMBL/GenBank/DDBJ databases">
        <authorList>
            <person name="Amaro Gonzalez C."/>
        </authorList>
    </citation>
    <scope>NUCLEOTIDE SEQUENCE</scope>
</reference>
<reference evidence="2" key="2">
    <citation type="journal article" date="2015" name="Fish Shellfish Immunol.">
        <title>Early steps in the European eel (Anguilla anguilla)-Vibrio vulnificus interaction in the gills: Role of the RtxA13 toxin.</title>
        <authorList>
            <person name="Callol A."/>
            <person name="Pajuelo D."/>
            <person name="Ebbesson L."/>
            <person name="Teles M."/>
            <person name="MacKenzie S."/>
            <person name="Amaro C."/>
        </authorList>
    </citation>
    <scope>NUCLEOTIDE SEQUENCE</scope>
</reference>
<dbReference type="AlphaFoldDB" id="A0A0E9WEU1"/>
<proteinExistence type="predicted"/>
<name>A0A0E9WEU1_ANGAN</name>
<evidence type="ECO:0000256" key="1">
    <source>
        <dbReference type="SAM" id="MobiDB-lite"/>
    </source>
</evidence>
<protein>
    <submittedName>
        <fullName evidence="2">Uncharacterized protein</fullName>
    </submittedName>
</protein>
<evidence type="ECO:0000313" key="2">
    <source>
        <dbReference type="EMBL" id="JAH88857.1"/>
    </source>
</evidence>
<accession>A0A0E9WEU1</accession>
<organism evidence="2">
    <name type="scientific">Anguilla anguilla</name>
    <name type="common">European freshwater eel</name>
    <name type="synonym">Muraena anguilla</name>
    <dbReference type="NCBI Taxonomy" id="7936"/>
    <lineage>
        <taxon>Eukaryota</taxon>
        <taxon>Metazoa</taxon>
        <taxon>Chordata</taxon>
        <taxon>Craniata</taxon>
        <taxon>Vertebrata</taxon>
        <taxon>Euteleostomi</taxon>
        <taxon>Actinopterygii</taxon>
        <taxon>Neopterygii</taxon>
        <taxon>Teleostei</taxon>
        <taxon>Anguilliformes</taxon>
        <taxon>Anguillidae</taxon>
        <taxon>Anguilla</taxon>
    </lineage>
</organism>
<dbReference type="EMBL" id="GBXM01019720">
    <property type="protein sequence ID" value="JAH88857.1"/>
    <property type="molecule type" value="Transcribed_RNA"/>
</dbReference>
<sequence length="45" mass="4866">MNANLEISKFNSVVAKSRLKQIVKNKTSSPEAGESVTTVQVQAEC</sequence>
<feature type="region of interest" description="Disordered" evidence="1">
    <location>
        <begin position="26"/>
        <end position="45"/>
    </location>
</feature>